<dbReference type="HAMAP" id="MF_00672">
    <property type="entry name" value="UPF0761"/>
    <property type="match status" value="1"/>
</dbReference>
<evidence type="ECO:0000256" key="8">
    <source>
        <dbReference type="SAM" id="MobiDB-lite"/>
    </source>
</evidence>
<evidence type="ECO:0000313" key="9">
    <source>
        <dbReference type="EMBL" id="VVE13515.1"/>
    </source>
</evidence>
<dbReference type="InterPro" id="IPR017039">
    <property type="entry name" value="Virul_fac_BrkB"/>
</dbReference>
<dbReference type="Proteomes" id="UP000333828">
    <property type="component" value="Unassembled WGS sequence"/>
</dbReference>
<feature type="transmembrane region" description="Helical" evidence="7">
    <location>
        <begin position="175"/>
        <end position="198"/>
    </location>
</feature>
<dbReference type="Pfam" id="PF03631">
    <property type="entry name" value="Virul_fac_BrkB"/>
    <property type="match status" value="1"/>
</dbReference>
<evidence type="ECO:0000256" key="5">
    <source>
        <dbReference type="ARBA" id="ARBA00022989"/>
    </source>
</evidence>
<organism evidence="9 10">
    <name type="scientific">Pandoraea iniqua</name>
    <dbReference type="NCBI Taxonomy" id="2508288"/>
    <lineage>
        <taxon>Bacteria</taxon>
        <taxon>Pseudomonadati</taxon>
        <taxon>Pseudomonadota</taxon>
        <taxon>Betaproteobacteria</taxon>
        <taxon>Burkholderiales</taxon>
        <taxon>Burkholderiaceae</taxon>
        <taxon>Pandoraea</taxon>
    </lineage>
</organism>
<dbReference type="GO" id="GO:0005886">
    <property type="term" value="C:plasma membrane"/>
    <property type="evidence" value="ECO:0007669"/>
    <property type="project" value="UniProtKB-SubCell"/>
</dbReference>
<evidence type="ECO:0000313" key="10">
    <source>
        <dbReference type="Proteomes" id="UP000333828"/>
    </source>
</evidence>
<evidence type="ECO:0000256" key="4">
    <source>
        <dbReference type="ARBA" id="ARBA00022692"/>
    </source>
</evidence>
<feature type="transmembrane region" description="Helical" evidence="7">
    <location>
        <begin position="98"/>
        <end position="125"/>
    </location>
</feature>
<feature type="transmembrane region" description="Helical" evidence="7">
    <location>
        <begin position="37"/>
        <end position="60"/>
    </location>
</feature>
<comment type="similarity">
    <text evidence="7">Belongs to the UPF0761 family.</text>
</comment>
<gene>
    <name evidence="9" type="ORF">PIN31115_02746</name>
</gene>
<comment type="subcellular location">
    <subcellularLocation>
        <location evidence="1 7">Cell membrane</location>
        <topology evidence="1 7">Multi-pass membrane protein</topology>
    </subcellularLocation>
</comment>
<dbReference type="InterPro" id="IPR023679">
    <property type="entry name" value="UPF0761_bac"/>
</dbReference>
<evidence type="ECO:0000256" key="1">
    <source>
        <dbReference type="ARBA" id="ARBA00004651"/>
    </source>
</evidence>
<comment type="caution">
    <text evidence="7">Lacks conserved residue(s) required for the propagation of feature annotation.</text>
</comment>
<feature type="compositionally biased region" description="Low complexity" evidence="8">
    <location>
        <begin position="414"/>
        <end position="424"/>
    </location>
</feature>
<keyword evidence="2 7" id="KW-1003">Cell membrane</keyword>
<dbReference type="NCBIfam" id="TIGR00765">
    <property type="entry name" value="yihY_not_rbn"/>
    <property type="match status" value="1"/>
</dbReference>
<reference evidence="9 10" key="1">
    <citation type="submission" date="2019-08" db="EMBL/GenBank/DDBJ databases">
        <authorList>
            <person name="Peeters C."/>
        </authorList>
    </citation>
    <scope>NUCLEOTIDE SEQUENCE [LARGE SCALE GENOMIC DNA]</scope>
    <source>
        <strain evidence="9 10">LMG 31115</strain>
    </source>
</reference>
<feature type="region of interest" description="Disordered" evidence="8">
    <location>
        <begin position="408"/>
        <end position="455"/>
    </location>
</feature>
<dbReference type="RefSeq" id="WP_150684518.1">
    <property type="nucleotide sequence ID" value="NZ_CABPSI010000003.1"/>
</dbReference>
<protein>
    <recommendedName>
        <fullName evidence="7">UPF0761 membrane protein PIN31115_02746</fullName>
    </recommendedName>
</protein>
<name>A0A5E4VR78_9BURK</name>
<dbReference type="AlphaFoldDB" id="A0A5E4VR78"/>
<evidence type="ECO:0000256" key="3">
    <source>
        <dbReference type="ARBA" id="ARBA00022519"/>
    </source>
</evidence>
<evidence type="ECO:0000256" key="2">
    <source>
        <dbReference type="ARBA" id="ARBA00022475"/>
    </source>
</evidence>
<feature type="compositionally biased region" description="Basic and acidic residues" evidence="8">
    <location>
        <begin position="445"/>
        <end position="455"/>
    </location>
</feature>
<accession>A0A5E4VR78</accession>
<dbReference type="PANTHER" id="PTHR30213:SF0">
    <property type="entry name" value="UPF0761 MEMBRANE PROTEIN YIHY"/>
    <property type="match status" value="1"/>
</dbReference>
<dbReference type="PANTHER" id="PTHR30213">
    <property type="entry name" value="INNER MEMBRANE PROTEIN YHJD"/>
    <property type="match status" value="1"/>
</dbReference>
<feature type="transmembrane region" description="Helical" evidence="7">
    <location>
        <begin position="137"/>
        <end position="163"/>
    </location>
</feature>
<keyword evidence="4 7" id="KW-0812">Transmembrane</keyword>
<keyword evidence="3" id="KW-0997">Cell inner membrane</keyword>
<feature type="compositionally biased region" description="Low complexity" evidence="8">
    <location>
        <begin position="433"/>
        <end position="442"/>
    </location>
</feature>
<evidence type="ECO:0000256" key="7">
    <source>
        <dbReference type="HAMAP-Rule" id="MF_00672"/>
    </source>
</evidence>
<dbReference type="EMBL" id="CABPSI010000003">
    <property type="protein sequence ID" value="VVE13515.1"/>
    <property type="molecule type" value="Genomic_DNA"/>
</dbReference>
<sequence>MIKLSRINWNNVRQLLKYALARAQDDRIPQVAGSLTFTSILSIVPLFAVTFALFTAFPIFKSFRDSLQGFLIEHLMPESVNAQIFGYLNQFASKATSLTAFGLIGLLVTAVLTLMTVESAFNVIWRVPRPRPLAQRLLIYWSLLTLGPLLFGVSLSISSYIFTQSMSLVTTLPPAVASLLSLIPPALTAVAFMLMYLYMPNCKVDWRDALAGGVVAAVALDLTKRGFGMYIRQFPTYTAVYGAFAAVPIFLLWIYLSWLVALLGATIASVLPALRLGHFQYPRFPGSDLLDGLTLIHLLNEDRESGKNGRTTVELARAMRTSLDHANELLLRLERMGWVGRLMMQPPAERWLLLANPKTATLSPLVAKFALNVEELARQMERHALDGAHVAEILREGKWDVPLIDALPREVPPADDSAAGPDGAENNERSDGSDNSAGSEGSEGSEGRDGRSARA</sequence>
<evidence type="ECO:0000256" key="6">
    <source>
        <dbReference type="ARBA" id="ARBA00023136"/>
    </source>
</evidence>
<keyword evidence="10" id="KW-1185">Reference proteome</keyword>
<keyword evidence="6 7" id="KW-0472">Membrane</keyword>
<feature type="transmembrane region" description="Helical" evidence="7">
    <location>
        <begin position="234"/>
        <end position="253"/>
    </location>
</feature>
<keyword evidence="5 7" id="KW-1133">Transmembrane helix</keyword>
<proteinExistence type="inferred from homology"/>